<evidence type="ECO:0000313" key="2">
    <source>
        <dbReference type="Proteomes" id="UP000215914"/>
    </source>
</evidence>
<reference evidence="1" key="2">
    <citation type="submission" date="2020-06" db="EMBL/GenBank/DDBJ databases">
        <title>Helianthus annuus Genome sequencing and assembly Release 2.</title>
        <authorList>
            <person name="Gouzy J."/>
            <person name="Langlade N."/>
            <person name="Munos S."/>
        </authorList>
    </citation>
    <scope>NUCLEOTIDE SEQUENCE</scope>
    <source>
        <tissue evidence="1">Leaves</tissue>
    </source>
</reference>
<gene>
    <name evidence="1" type="ORF">HanXRQr2_Chr17g0818001</name>
</gene>
<evidence type="ECO:0000313" key="1">
    <source>
        <dbReference type="EMBL" id="KAF5756710.1"/>
    </source>
</evidence>
<name>A0A9K3DKF6_HELAN</name>
<dbReference type="AlphaFoldDB" id="A0A9K3DKF6"/>
<dbReference type="Proteomes" id="UP000215914">
    <property type="component" value="Unassembled WGS sequence"/>
</dbReference>
<protein>
    <submittedName>
        <fullName evidence="1">Uncharacterized protein</fullName>
    </submittedName>
</protein>
<sequence>MDQIVWVGKNANESDTDRIVSWIRVCRDEIDVNRLIGGLKTKIEGELGFEFGV</sequence>
<dbReference type="Gramene" id="mRNA:HanXRQr2_Chr17g0818001">
    <property type="protein sequence ID" value="mRNA:HanXRQr2_Chr17g0818001"/>
    <property type="gene ID" value="HanXRQr2_Chr17g0818001"/>
</dbReference>
<comment type="caution">
    <text evidence="1">The sequence shown here is derived from an EMBL/GenBank/DDBJ whole genome shotgun (WGS) entry which is preliminary data.</text>
</comment>
<proteinExistence type="predicted"/>
<dbReference type="EMBL" id="MNCJ02000332">
    <property type="protein sequence ID" value="KAF5756710.1"/>
    <property type="molecule type" value="Genomic_DNA"/>
</dbReference>
<accession>A0A9K3DKF6</accession>
<organism evidence="1 2">
    <name type="scientific">Helianthus annuus</name>
    <name type="common">Common sunflower</name>
    <dbReference type="NCBI Taxonomy" id="4232"/>
    <lineage>
        <taxon>Eukaryota</taxon>
        <taxon>Viridiplantae</taxon>
        <taxon>Streptophyta</taxon>
        <taxon>Embryophyta</taxon>
        <taxon>Tracheophyta</taxon>
        <taxon>Spermatophyta</taxon>
        <taxon>Magnoliopsida</taxon>
        <taxon>eudicotyledons</taxon>
        <taxon>Gunneridae</taxon>
        <taxon>Pentapetalae</taxon>
        <taxon>asterids</taxon>
        <taxon>campanulids</taxon>
        <taxon>Asterales</taxon>
        <taxon>Asteraceae</taxon>
        <taxon>Asteroideae</taxon>
        <taxon>Heliantheae alliance</taxon>
        <taxon>Heliantheae</taxon>
        <taxon>Helianthus</taxon>
    </lineage>
</organism>
<reference evidence="1" key="1">
    <citation type="journal article" date="2017" name="Nature">
        <title>The sunflower genome provides insights into oil metabolism, flowering and Asterid evolution.</title>
        <authorList>
            <person name="Badouin H."/>
            <person name="Gouzy J."/>
            <person name="Grassa C.J."/>
            <person name="Murat F."/>
            <person name="Staton S.E."/>
            <person name="Cottret L."/>
            <person name="Lelandais-Briere C."/>
            <person name="Owens G.L."/>
            <person name="Carrere S."/>
            <person name="Mayjonade B."/>
            <person name="Legrand L."/>
            <person name="Gill N."/>
            <person name="Kane N.C."/>
            <person name="Bowers J.E."/>
            <person name="Hubner S."/>
            <person name="Bellec A."/>
            <person name="Berard A."/>
            <person name="Berges H."/>
            <person name="Blanchet N."/>
            <person name="Boniface M.C."/>
            <person name="Brunel D."/>
            <person name="Catrice O."/>
            <person name="Chaidir N."/>
            <person name="Claudel C."/>
            <person name="Donnadieu C."/>
            <person name="Faraut T."/>
            <person name="Fievet G."/>
            <person name="Helmstetter N."/>
            <person name="King M."/>
            <person name="Knapp S.J."/>
            <person name="Lai Z."/>
            <person name="Le Paslier M.C."/>
            <person name="Lippi Y."/>
            <person name="Lorenzon L."/>
            <person name="Mandel J.R."/>
            <person name="Marage G."/>
            <person name="Marchand G."/>
            <person name="Marquand E."/>
            <person name="Bret-Mestries E."/>
            <person name="Morien E."/>
            <person name="Nambeesan S."/>
            <person name="Nguyen T."/>
            <person name="Pegot-Espagnet P."/>
            <person name="Pouilly N."/>
            <person name="Raftis F."/>
            <person name="Sallet E."/>
            <person name="Schiex T."/>
            <person name="Thomas J."/>
            <person name="Vandecasteele C."/>
            <person name="Vares D."/>
            <person name="Vear F."/>
            <person name="Vautrin S."/>
            <person name="Crespi M."/>
            <person name="Mangin B."/>
            <person name="Burke J.M."/>
            <person name="Salse J."/>
            <person name="Munos S."/>
            <person name="Vincourt P."/>
            <person name="Rieseberg L.H."/>
            <person name="Langlade N.B."/>
        </authorList>
    </citation>
    <scope>NUCLEOTIDE SEQUENCE</scope>
    <source>
        <tissue evidence="1">Leaves</tissue>
    </source>
</reference>
<keyword evidence="2" id="KW-1185">Reference proteome</keyword>